<reference evidence="8 9" key="1">
    <citation type="submission" date="2021-03" db="EMBL/GenBank/DDBJ databases">
        <title>Assistant Professor.</title>
        <authorList>
            <person name="Huq M.A."/>
        </authorList>
    </citation>
    <scope>NUCLEOTIDE SEQUENCE [LARGE SCALE GENOMIC DNA]</scope>
    <source>
        <strain evidence="8 9">MAH-29</strain>
    </source>
</reference>
<dbReference type="InterPro" id="IPR001789">
    <property type="entry name" value="Sig_transdc_resp-reg_receiver"/>
</dbReference>
<keyword evidence="2" id="KW-0805">Transcription regulation</keyword>
<gene>
    <name evidence="8" type="ORF">J7I42_00195</name>
</gene>
<name>A0ABS3YLE5_9BACT</name>
<evidence type="ECO:0000259" key="7">
    <source>
        <dbReference type="PROSITE" id="PS50110"/>
    </source>
</evidence>
<evidence type="ECO:0000256" key="5">
    <source>
        <dbReference type="PROSITE-ProRule" id="PRU00169"/>
    </source>
</evidence>
<dbReference type="PROSITE" id="PS50043">
    <property type="entry name" value="HTH_LUXR_2"/>
    <property type="match status" value="1"/>
</dbReference>
<dbReference type="PANTHER" id="PTHR43214:SF41">
    <property type="entry name" value="NITRATE_NITRITE RESPONSE REGULATOR PROTEIN NARP"/>
    <property type="match status" value="1"/>
</dbReference>
<feature type="modified residue" description="4-aspartylphosphate" evidence="5">
    <location>
        <position position="60"/>
    </location>
</feature>
<dbReference type="SUPFAM" id="SSF46894">
    <property type="entry name" value="C-terminal effector domain of the bipartite response regulators"/>
    <property type="match status" value="1"/>
</dbReference>
<keyword evidence="3" id="KW-0238">DNA-binding</keyword>
<dbReference type="PROSITE" id="PS00622">
    <property type="entry name" value="HTH_LUXR_1"/>
    <property type="match status" value="1"/>
</dbReference>
<evidence type="ECO:0000259" key="6">
    <source>
        <dbReference type="PROSITE" id="PS50043"/>
    </source>
</evidence>
<dbReference type="Pfam" id="PF00072">
    <property type="entry name" value="Response_reg"/>
    <property type="match status" value="1"/>
</dbReference>
<dbReference type="CDD" id="cd06170">
    <property type="entry name" value="LuxR_C_like"/>
    <property type="match status" value="1"/>
</dbReference>
<dbReference type="PRINTS" id="PR00038">
    <property type="entry name" value="HTHLUXR"/>
</dbReference>
<feature type="domain" description="HTH luxR-type" evidence="6">
    <location>
        <begin position="146"/>
        <end position="211"/>
    </location>
</feature>
<keyword evidence="9" id="KW-1185">Reference proteome</keyword>
<dbReference type="InterPro" id="IPR016032">
    <property type="entry name" value="Sig_transdc_resp-reg_C-effctor"/>
</dbReference>
<dbReference type="SUPFAM" id="SSF52172">
    <property type="entry name" value="CheY-like"/>
    <property type="match status" value="1"/>
</dbReference>
<organism evidence="8 9">
    <name type="scientific">Niastella soli</name>
    <dbReference type="NCBI Taxonomy" id="2821487"/>
    <lineage>
        <taxon>Bacteria</taxon>
        <taxon>Pseudomonadati</taxon>
        <taxon>Bacteroidota</taxon>
        <taxon>Chitinophagia</taxon>
        <taxon>Chitinophagales</taxon>
        <taxon>Chitinophagaceae</taxon>
        <taxon>Niastella</taxon>
    </lineage>
</organism>
<feature type="domain" description="Response regulatory" evidence="7">
    <location>
        <begin position="9"/>
        <end position="125"/>
    </location>
</feature>
<evidence type="ECO:0000256" key="3">
    <source>
        <dbReference type="ARBA" id="ARBA00023125"/>
    </source>
</evidence>
<dbReference type="Gene3D" id="3.40.50.2300">
    <property type="match status" value="1"/>
</dbReference>
<evidence type="ECO:0000313" key="8">
    <source>
        <dbReference type="EMBL" id="MBO9198658.1"/>
    </source>
</evidence>
<dbReference type="Pfam" id="PF00196">
    <property type="entry name" value="GerE"/>
    <property type="match status" value="1"/>
</dbReference>
<dbReference type="PANTHER" id="PTHR43214">
    <property type="entry name" value="TWO-COMPONENT RESPONSE REGULATOR"/>
    <property type="match status" value="1"/>
</dbReference>
<accession>A0ABS3YLE5</accession>
<proteinExistence type="predicted"/>
<dbReference type="InterPro" id="IPR039420">
    <property type="entry name" value="WalR-like"/>
</dbReference>
<dbReference type="CDD" id="cd17535">
    <property type="entry name" value="REC_NarL-like"/>
    <property type="match status" value="1"/>
</dbReference>
<evidence type="ECO:0000256" key="4">
    <source>
        <dbReference type="ARBA" id="ARBA00023163"/>
    </source>
</evidence>
<keyword evidence="1 5" id="KW-0597">Phosphoprotein</keyword>
<dbReference type="RefSeq" id="WP_209136742.1">
    <property type="nucleotide sequence ID" value="NZ_JAGHKO010000001.1"/>
</dbReference>
<dbReference type="Proteomes" id="UP000677244">
    <property type="component" value="Unassembled WGS sequence"/>
</dbReference>
<dbReference type="InterPro" id="IPR000792">
    <property type="entry name" value="Tscrpt_reg_LuxR_C"/>
</dbReference>
<dbReference type="InterPro" id="IPR058245">
    <property type="entry name" value="NreC/VraR/RcsB-like_REC"/>
</dbReference>
<keyword evidence="4" id="KW-0804">Transcription</keyword>
<dbReference type="PROSITE" id="PS50110">
    <property type="entry name" value="RESPONSE_REGULATORY"/>
    <property type="match status" value="1"/>
</dbReference>
<comment type="caution">
    <text evidence="8">The sequence shown here is derived from an EMBL/GenBank/DDBJ whole genome shotgun (WGS) entry which is preliminary data.</text>
</comment>
<dbReference type="SMART" id="SM00448">
    <property type="entry name" value="REC"/>
    <property type="match status" value="1"/>
</dbReference>
<dbReference type="SMART" id="SM00421">
    <property type="entry name" value="HTH_LUXR"/>
    <property type="match status" value="1"/>
</dbReference>
<evidence type="ECO:0000256" key="1">
    <source>
        <dbReference type="ARBA" id="ARBA00022553"/>
    </source>
</evidence>
<dbReference type="EMBL" id="JAGHKO010000001">
    <property type="protein sequence ID" value="MBO9198658.1"/>
    <property type="molecule type" value="Genomic_DNA"/>
</dbReference>
<evidence type="ECO:0000256" key="2">
    <source>
        <dbReference type="ARBA" id="ARBA00023015"/>
    </source>
</evidence>
<evidence type="ECO:0000313" key="9">
    <source>
        <dbReference type="Proteomes" id="UP000677244"/>
    </source>
</evidence>
<protein>
    <submittedName>
        <fullName evidence="8">Response regulator transcription factor</fullName>
    </submittedName>
</protein>
<sequence>MFKQHNKIQVALVDDHPTLMEGLKAILVSNLNVDIAGCFVTGQDMLNYLGLNRVDIVLLDIALPDINGIALCQEIKKKAPDTVILVFSNHSERSIIMQTIQNGASGYLLKNTSLDELRSSIHDVLEGKVVFSKEVQEIISRPSKNELQGPPRLTRREKQVIELLSEGKTSLRIAEELSVSALTIDTHRRNLMQKFAVKNTAELIKAAMLHRLI</sequence>
<dbReference type="InterPro" id="IPR011006">
    <property type="entry name" value="CheY-like_superfamily"/>
</dbReference>